<sequence length="58" mass="6080">NGSTGPLASSRVIYRLHNKQIIIADIDAMAITGPVRKAAVPGDETRYPETGLGTTTAL</sequence>
<evidence type="ECO:0000313" key="2">
    <source>
        <dbReference type="Proteomes" id="UP001381693"/>
    </source>
</evidence>
<dbReference type="EMBL" id="JAXCGZ010002928">
    <property type="protein sequence ID" value="KAK7083489.1"/>
    <property type="molecule type" value="Genomic_DNA"/>
</dbReference>
<accession>A0AAN8XPV7</accession>
<dbReference type="AlphaFoldDB" id="A0AAN8XPV7"/>
<proteinExistence type="predicted"/>
<organism evidence="1 2">
    <name type="scientific">Halocaridina rubra</name>
    <name type="common">Hawaiian red shrimp</name>
    <dbReference type="NCBI Taxonomy" id="373956"/>
    <lineage>
        <taxon>Eukaryota</taxon>
        <taxon>Metazoa</taxon>
        <taxon>Ecdysozoa</taxon>
        <taxon>Arthropoda</taxon>
        <taxon>Crustacea</taxon>
        <taxon>Multicrustacea</taxon>
        <taxon>Malacostraca</taxon>
        <taxon>Eumalacostraca</taxon>
        <taxon>Eucarida</taxon>
        <taxon>Decapoda</taxon>
        <taxon>Pleocyemata</taxon>
        <taxon>Caridea</taxon>
        <taxon>Atyoidea</taxon>
        <taxon>Atyidae</taxon>
        <taxon>Halocaridina</taxon>
    </lineage>
</organism>
<keyword evidence="2" id="KW-1185">Reference proteome</keyword>
<protein>
    <submittedName>
        <fullName evidence="1">Uncharacterized protein</fullName>
    </submittedName>
</protein>
<evidence type="ECO:0000313" key="1">
    <source>
        <dbReference type="EMBL" id="KAK7083489.1"/>
    </source>
</evidence>
<feature type="non-terminal residue" evidence="1">
    <location>
        <position position="58"/>
    </location>
</feature>
<dbReference type="Proteomes" id="UP001381693">
    <property type="component" value="Unassembled WGS sequence"/>
</dbReference>
<comment type="caution">
    <text evidence="1">The sequence shown here is derived from an EMBL/GenBank/DDBJ whole genome shotgun (WGS) entry which is preliminary data.</text>
</comment>
<feature type="non-terminal residue" evidence="1">
    <location>
        <position position="1"/>
    </location>
</feature>
<reference evidence="1 2" key="1">
    <citation type="submission" date="2023-11" db="EMBL/GenBank/DDBJ databases">
        <title>Halocaridina rubra genome assembly.</title>
        <authorList>
            <person name="Smith C."/>
        </authorList>
    </citation>
    <scope>NUCLEOTIDE SEQUENCE [LARGE SCALE GENOMIC DNA]</scope>
    <source>
        <strain evidence="1">EP-1</strain>
        <tissue evidence="1">Whole</tissue>
    </source>
</reference>
<gene>
    <name evidence="1" type="ORF">SK128_025977</name>
</gene>
<name>A0AAN8XPV7_HALRR</name>